<evidence type="ECO:0000313" key="1">
    <source>
        <dbReference type="EMBL" id="MFD0943158.1"/>
    </source>
</evidence>
<evidence type="ECO:0000313" key="2">
    <source>
        <dbReference type="Proteomes" id="UP001596976"/>
    </source>
</evidence>
<name>A0ABW3GY02_9BACL</name>
<sequence>MLTVGTDTVNQDVVAEILDEIRFIRKEEVGHGHSPNHCGLEVVDFLCSMISCETRLKHYKDIGLIPIDDRNIEFQEGYFGNIRVEDQYFVDFWEIMKDKIELSHTERIYYQNK</sequence>
<gene>
    <name evidence="1" type="ORF">ACFQ0V_05170</name>
</gene>
<dbReference type="RefSeq" id="WP_381010548.1">
    <property type="nucleotide sequence ID" value="NZ_JBHTJF010000022.1"/>
</dbReference>
<accession>A0ABW3GY02</accession>
<dbReference type="Proteomes" id="UP001596976">
    <property type="component" value="Unassembled WGS sequence"/>
</dbReference>
<dbReference type="EMBL" id="JBHTJF010000022">
    <property type="protein sequence ID" value="MFD0943158.1"/>
    <property type="molecule type" value="Genomic_DNA"/>
</dbReference>
<proteinExistence type="predicted"/>
<reference evidence="2" key="1">
    <citation type="journal article" date="2019" name="Int. J. Syst. Evol. Microbiol.">
        <title>The Global Catalogue of Microorganisms (GCM) 10K type strain sequencing project: providing services to taxonomists for standard genome sequencing and annotation.</title>
        <authorList>
            <consortium name="The Broad Institute Genomics Platform"/>
            <consortium name="The Broad Institute Genome Sequencing Center for Infectious Disease"/>
            <person name="Wu L."/>
            <person name="Ma J."/>
        </authorList>
    </citation>
    <scope>NUCLEOTIDE SEQUENCE [LARGE SCALE GENOMIC DNA]</scope>
    <source>
        <strain evidence="2">CCUG 63563</strain>
    </source>
</reference>
<organism evidence="1 2">
    <name type="scientific">Savagea faecisuis</name>
    <dbReference type="NCBI Taxonomy" id="1274803"/>
    <lineage>
        <taxon>Bacteria</taxon>
        <taxon>Bacillati</taxon>
        <taxon>Bacillota</taxon>
        <taxon>Bacilli</taxon>
        <taxon>Bacillales</taxon>
        <taxon>Caryophanaceae</taxon>
        <taxon>Savagea</taxon>
    </lineage>
</organism>
<comment type="caution">
    <text evidence="1">The sequence shown here is derived from an EMBL/GenBank/DDBJ whole genome shotgun (WGS) entry which is preliminary data.</text>
</comment>
<keyword evidence="2" id="KW-1185">Reference proteome</keyword>
<protein>
    <submittedName>
        <fullName evidence="1">Uncharacterized protein</fullName>
    </submittedName>
</protein>